<accession>A0ABU8QA75</accession>
<keyword evidence="2" id="KW-1185">Reference proteome</keyword>
<dbReference type="EMBL" id="JBBGZA010000002">
    <property type="protein sequence ID" value="MEJ5096426.1"/>
    <property type="molecule type" value="Genomic_DNA"/>
</dbReference>
<evidence type="ECO:0000313" key="2">
    <source>
        <dbReference type="Proteomes" id="UP001380365"/>
    </source>
</evidence>
<protein>
    <submittedName>
        <fullName evidence="1">Universal stress protein</fullName>
    </submittedName>
</protein>
<organism evidence="1 2">
    <name type="scientific">Sphingomonas molluscorum</name>
    <dbReference type="NCBI Taxonomy" id="418184"/>
    <lineage>
        <taxon>Bacteria</taxon>
        <taxon>Pseudomonadati</taxon>
        <taxon>Pseudomonadota</taxon>
        <taxon>Alphaproteobacteria</taxon>
        <taxon>Sphingomonadales</taxon>
        <taxon>Sphingomonadaceae</taxon>
        <taxon>Sphingomonas</taxon>
    </lineage>
</organism>
<dbReference type="Gene3D" id="3.40.50.12370">
    <property type="match status" value="1"/>
</dbReference>
<evidence type="ECO:0000313" key="1">
    <source>
        <dbReference type="EMBL" id="MEJ5096426.1"/>
    </source>
</evidence>
<reference evidence="1 2" key="1">
    <citation type="submission" date="2023-12" db="EMBL/GenBank/DDBJ databases">
        <title>Gut-associated functions are favored during microbiome assembly across C. elegans life.</title>
        <authorList>
            <person name="Zimmermann J."/>
        </authorList>
    </citation>
    <scope>NUCLEOTIDE SEQUENCE [LARGE SCALE GENOMIC DNA]</scope>
    <source>
        <strain evidence="1 2">JUb134</strain>
    </source>
</reference>
<proteinExistence type="predicted"/>
<comment type="caution">
    <text evidence="1">The sequence shown here is derived from an EMBL/GenBank/DDBJ whole genome shotgun (WGS) entry which is preliminary data.</text>
</comment>
<gene>
    <name evidence="1" type="ORF">WH159_18105</name>
</gene>
<dbReference type="RefSeq" id="WP_239556210.1">
    <property type="nucleotide sequence ID" value="NZ_JBBGZA010000002.1"/>
</dbReference>
<name>A0ABU8QA75_9SPHN</name>
<dbReference type="SUPFAM" id="SSF52402">
    <property type="entry name" value="Adenine nucleotide alpha hydrolases-like"/>
    <property type="match status" value="1"/>
</dbReference>
<sequence>MSAVHSRAPILSVPYDNGTLDLEGAALVAWNASFEAAQALRFAVPLLSRAARVQIVTIGEDAPEFPAAGAAAYLSHHGIQSELLSVPRGELSVGEELLNVIIDSRSSFAVLGAYGHSRIRERILGGVTREMLLRCPKPLLLAH</sequence>
<dbReference type="Proteomes" id="UP001380365">
    <property type="component" value="Unassembled WGS sequence"/>
</dbReference>
<dbReference type="CDD" id="cd00293">
    <property type="entry name" value="USP-like"/>
    <property type="match status" value="1"/>
</dbReference>